<dbReference type="KEGG" id="ccot:CCAX7_56260"/>
<dbReference type="AlphaFoldDB" id="A0A402D0K7"/>
<accession>A0A402D0K7</accession>
<organism evidence="1 2">
    <name type="scientific">Capsulimonas corticalis</name>
    <dbReference type="NCBI Taxonomy" id="2219043"/>
    <lineage>
        <taxon>Bacteria</taxon>
        <taxon>Bacillati</taxon>
        <taxon>Armatimonadota</taxon>
        <taxon>Armatimonadia</taxon>
        <taxon>Capsulimonadales</taxon>
        <taxon>Capsulimonadaceae</taxon>
        <taxon>Capsulimonas</taxon>
    </lineage>
</organism>
<dbReference type="EMBL" id="AP025739">
    <property type="protein sequence ID" value="BDI33575.1"/>
    <property type="molecule type" value="Genomic_DNA"/>
</dbReference>
<keyword evidence="2" id="KW-1185">Reference proteome</keyword>
<evidence type="ECO:0000313" key="1">
    <source>
        <dbReference type="EMBL" id="BDI33575.1"/>
    </source>
</evidence>
<proteinExistence type="predicted"/>
<gene>
    <name evidence="1" type="ORF">CCAX7_56260</name>
</gene>
<sequence length="79" mass="8589">MPSSAHAPLQPCLALVTAFCRAPRTRERPLSDSNPGADQMHVAIPPRQSTARRFAAARNRDYCDLSTPAPHTPTEATHV</sequence>
<reference evidence="1 2" key="1">
    <citation type="journal article" date="2019" name="Int. J. Syst. Evol. Microbiol.">
        <title>Capsulimonas corticalis gen. nov., sp. nov., an aerobic capsulated bacterium, of a novel bacterial order, Capsulimonadales ord. nov., of the class Armatimonadia of the phylum Armatimonadetes.</title>
        <authorList>
            <person name="Li J."/>
            <person name="Kudo C."/>
            <person name="Tonouchi A."/>
        </authorList>
    </citation>
    <scope>NUCLEOTIDE SEQUENCE [LARGE SCALE GENOMIC DNA]</scope>
    <source>
        <strain evidence="1 2">AX-7</strain>
    </source>
</reference>
<dbReference type="Proteomes" id="UP000287394">
    <property type="component" value="Chromosome"/>
</dbReference>
<name>A0A402D0K7_9BACT</name>
<protein>
    <submittedName>
        <fullName evidence="1">Uncharacterized protein</fullName>
    </submittedName>
</protein>
<evidence type="ECO:0000313" key="2">
    <source>
        <dbReference type="Proteomes" id="UP000287394"/>
    </source>
</evidence>